<keyword evidence="2" id="KW-0408">Iron</keyword>
<evidence type="ECO:0000313" key="6">
    <source>
        <dbReference type="Proteomes" id="UP001364211"/>
    </source>
</evidence>
<keyword evidence="2" id="KW-0001">2Fe-2S</keyword>
<dbReference type="EMBL" id="JBBJUP010000010">
    <property type="protein sequence ID" value="MEJ8280111.1"/>
    <property type="molecule type" value="Genomic_DNA"/>
</dbReference>
<keyword evidence="6" id="KW-1185">Reference proteome</keyword>
<comment type="cofactor">
    <cofactor evidence="1">
        <name>FAD</name>
        <dbReference type="ChEBI" id="CHEBI:57692"/>
    </cofactor>
</comment>
<gene>
    <name evidence="5" type="ORF">WJX68_14285</name>
</gene>
<dbReference type="SUPFAM" id="SSF52343">
    <property type="entry name" value="Ferredoxin reductase-like, C-terminal NADP-linked domain"/>
    <property type="match status" value="1"/>
</dbReference>
<evidence type="ECO:0000259" key="4">
    <source>
        <dbReference type="PROSITE" id="PS51384"/>
    </source>
</evidence>
<dbReference type="PANTHER" id="PTHR47354:SF5">
    <property type="entry name" value="PROTEIN RFBI"/>
    <property type="match status" value="1"/>
</dbReference>
<dbReference type="Proteomes" id="UP001364211">
    <property type="component" value="Unassembled WGS sequence"/>
</dbReference>
<dbReference type="Pfam" id="PF00970">
    <property type="entry name" value="FAD_binding_6"/>
    <property type="match status" value="1"/>
</dbReference>
<dbReference type="InterPro" id="IPR017938">
    <property type="entry name" value="Riboflavin_synthase-like_b-brl"/>
</dbReference>
<dbReference type="InterPro" id="IPR039261">
    <property type="entry name" value="FNR_nucleotide-bd"/>
</dbReference>
<dbReference type="PROSITE" id="PS51384">
    <property type="entry name" value="FAD_FR"/>
    <property type="match status" value="1"/>
</dbReference>
<evidence type="ECO:0000256" key="2">
    <source>
        <dbReference type="ARBA" id="ARBA00022714"/>
    </source>
</evidence>
<dbReference type="RefSeq" id="WP_340290888.1">
    <property type="nucleotide sequence ID" value="NZ_JBBJUP010000010.1"/>
</dbReference>
<dbReference type="Gene3D" id="3.40.50.80">
    <property type="entry name" value="Nucleotide-binding domain of ferredoxin-NADP reductase (FNR) module"/>
    <property type="match status" value="1"/>
</dbReference>
<dbReference type="PANTHER" id="PTHR47354">
    <property type="entry name" value="NADH OXIDOREDUCTASE HCR"/>
    <property type="match status" value="1"/>
</dbReference>
<dbReference type="Gene3D" id="2.40.30.10">
    <property type="entry name" value="Translation factors"/>
    <property type="match status" value="1"/>
</dbReference>
<dbReference type="SUPFAM" id="SSF63380">
    <property type="entry name" value="Riboflavin synthase domain-like"/>
    <property type="match status" value="1"/>
</dbReference>
<dbReference type="InterPro" id="IPR017927">
    <property type="entry name" value="FAD-bd_FR_type"/>
</dbReference>
<reference evidence="5 6" key="1">
    <citation type="submission" date="2024-03" db="EMBL/GenBank/DDBJ databases">
        <title>Draft genome sequence of Pseudonocardia sp. DW16-2.</title>
        <authorList>
            <person name="Duangmal K."/>
        </authorList>
    </citation>
    <scope>NUCLEOTIDE SEQUENCE [LARGE SCALE GENOMIC DNA]</scope>
    <source>
        <strain evidence="5 6">DW16-2</strain>
    </source>
</reference>
<keyword evidence="3" id="KW-0411">Iron-sulfur</keyword>
<evidence type="ECO:0000313" key="5">
    <source>
        <dbReference type="EMBL" id="MEJ8280111.1"/>
    </source>
</evidence>
<comment type="caution">
    <text evidence="5">The sequence shown here is derived from an EMBL/GenBank/DDBJ whole genome shotgun (WGS) entry which is preliminary data.</text>
</comment>
<evidence type="ECO:0000256" key="3">
    <source>
        <dbReference type="ARBA" id="ARBA00023014"/>
    </source>
</evidence>
<feature type="domain" description="FAD-binding FR-type" evidence="4">
    <location>
        <begin position="10"/>
        <end position="112"/>
    </location>
</feature>
<protein>
    <submittedName>
        <fullName evidence="5">FAD-binding oxidoreductase</fullName>
    </submittedName>
</protein>
<dbReference type="InterPro" id="IPR050415">
    <property type="entry name" value="MRET"/>
</dbReference>
<name>A0ABU8T825_9PSEU</name>
<keyword evidence="2" id="KW-0479">Metal-binding</keyword>
<accession>A0ABU8T825</accession>
<proteinExistence type="predicted"/>
<evidence type="ECO:0000256" key="1">
    <source>
        <dbReference type="ARBA" id="ARBA00001974"/>
    </source>
</evidence>
<dbReference type="InterPro" id="IPR008333">
    <property type="entry name" value="Cbr1-like_FAD-bd_dom"/>
</dbReference>
<sequence length="239" mass="25270">MTATTSRRTLRWQAATVLSVHDEAPRVKTFRLGLEEPATHLPGQYYVLRLTAQDGYTAQRSYSVASAPDGRPEIELTVERLDDGEVSEFLHDVVVPGDVLEVRGPVGGWFAWDGDGPALLVGGGSGQVPLAAMLRHARATGRPDLVRMLVSVRTPRGLYYGDELAVPQVVPVFTKVAPDGSARPAGRLTLDDVAPLVRGGETAYVCGSPAFAAAAADLLAAAGVPDSAIRIEQFGPTGD</sequence>
<organism evidence="5 6">
    <name type="scientific">Pseudonocardia spirodelae</name>
    <dbReference type="NCBI Taxonomy" id="3133431"/>
    <lineage>
        <taxon>Bacteria</taxon>
        <taxon>Bacillati</taxon>
        <taxon>Actinomycetota</taxon>
        <taxon>Actinomycetes</taxon>
        <taxon>Pseudonocardiales</taxon>
        <taxon>Pseudonocardiaceae</taxon>
        <taxon>Pseudonocardia</taxon>
    </lineage>
</organism>
<dbReference type="PRINTS" id="PR00410">
    <property type="entry name" value="PHEHYDRXLASE"/>
</dbReference>